<organism evidence="1">
    <name type="scientific">freshwater metagenome</name>
    <dbReference type="NCBI Taxonomy" id="449393"/>
    <lineage>
        <taxon>unclassified sequences</taxon>
        <taxon>metagenomes</taxon>
        <taxon>ecological metagenomes</taxon>
    </lineage>
</organism>
<dbReference type="InterPro" id="IPR021660">
    <property type="entry name" value="DUF3253"/>
</dbReference>
<dbReference type="InterPro" id="IPR036390">
    <property type="entry name" value="WH_DNA-bd_sf"/>
</dbReference>
<dbReference type="EMBL" id="CAFBOG010000005">
    <property type="protein sequence ID" value="CAB4968593.1"/>
    <property type="molecule type" value="Genomic_DNA"/>
</dbReference>
<name>A0A6J7LPQ5_9ZZZZ</name>
<accession>A0A6J7LPQ5</accession>
<dbReference type="InterPro" id="IPR036388">
    <property type="entry name" value="WH-like_DNA-bd_sf"/>
</dbReference>
<dbReference type="EMBL" id="CAFBQW010000083">
    <property type="protein sequence ID" value="CAB5066051.1"/>
    <property type="molecule type" value="Genomic_DNA"/>
</dbReference>
<proteinExistence type="predicted"/>
<dbReference type="Pfam" id="PF11625">
    <property type="entry name" value="DUF3253"/>
    <property type="match status" value="1"/>
</dbReference>
<dbReference type="Gene3D" id="1.10.10.10">
    <property type="entry name" value="Winged helix-like DNA-binding domain superfamily/Winged helix DNA-binding domain"/>
    <property type="match status" value="1"/>
</dbReference>
<reference evidence="1" key="1">
    <citation type="submission" date="2020-05" db="EMBL/GenBank/DDBJ databases">
        <authorList>
            <person name="Chiriac C."/>
            <person name="Salcher M."/>
            <person name="Ghai R."/>
            <person name="Kavagutti S V."/>
        </authorList>
    </citation>
    <scope>NUCLEOTIDE SEQUENCE</scope>
</reference>
<sequence length="49" mass="5259">MGGEDWRPLLEQTRSAARRLTSQGRAVISQGGRVVDPSTAKGPIRIGLL</sequence>
<evidence type="ECO:0000313" key="1">
    <source>
        <dbReference type="EMBL" id="CAB4968593.1"/>
    </source>
</evidence>
<gene>
    <name evidence="1" type="ORF">UFOPK3914_00106</name>
    <name evidence="2" type="ORF">UFOPK4354_00873</name>
</gene>
<dbReference type="SUPFAM" id="SSF46785">
    <property type="entry name" value="Winged helix' DNA-binding domain"/>
    <property type="match status" value="1"/>
</dbReference>
<evidence type="ECO:0000313" key="2">
    <source>
        <dbReference type="EMBL" id="CAB5066051.1"/>
    </source>
</evidence>
<protein>
    <submittedName>
        <fullName evidence="1">Unannotated protein</fullName>
    </submittedName>
</protein>
<dbReference type="AlphaFoldDB" id="A0A6J7LPQ5"/>